<dbReference type="AlphaFoldDB" id="A0A1M6LCK1"/>
<accession>A0A1M6LCK1</accession>
<name>A0A1M6LCK1_9FIRM</name>
<gene>
    <name evidence="1" type="ORF">SAMN02745751_03139</name>
</gene>
<reference evidence="1 2" key="1">
    <citation type="submission" date="2016-11" db="EMBL/GenBank/DDBJ databases">
        <authorList>
            <person name="Jaros S."/>
            <person name="Januszkiewicz K."/>
            <person name="Wedrychowicz H."/>
        </authorList>
    </citation>
    <scope>NUCLEOTIDE SEQUENCE [LARGE SCALE GENOMIC DNA]</scope>
    <source>
        <strain evidence="1 2">DSM 17477</strain>
    </source>
</reference>
<keyword evidence="2" id="KW-1185">Reference proteome</keyword>
<dbReference type="OrthoDB" id="1643270at2"/>
<protein>
    <submittedName>
        <fullName evidence="1">Uncharacterized protein</fullName>
    </submittedName>
</protein>
<evidence type="ECO:0000313" key="2">
    <source>
        <dbReference type="Proteomes" id="UP000184052"/>
    </source>
</evidence>
<organism evidence="1 2">
    <name type="scientific">Dethiosulfatibacter aminovorans DSM 17477</name>
    <dbReference type="NCBI Taxonomy" id="1121476"/>
    <lineage>
        <taxon>Bacteria</taxon>
        <taxon>Bacillati</taxon>
        <taxon>Bacillota</taxon>
        <taxon>Tissierellia</taxon>
        <taxon>Dethiosulfatibacter</taxon>
    </lineage>
</organism>
<sequence>MMEFLDKFEKRMEWIGVVDSIVNRRGRDTKIEGRFQGNDLTNIIVSVLLFVMEKTLEENNECDSGHIEEFIDALLREHYELKLSRAELKELSGYIIRDILQNNGERRTYSAFNYSKNMREDIPVRLIADKIVVEGDSRKLNYMLTNQGYDFLFRTREVDEEIQLTIEQLKLKEYVKRKKFSNAVRQSVELITYVRQKKKEVENFILSIRQNINDVDIDKYEQLLKGTYSMLDDEYETMSDIRNMTQQAGDKIKEELDHSHQMEDKLTKALREIREINYNLGVAISEQRNLILSRHNLSDLYMDTIKRSFEYSFVKRFNIEENILEPLENYENVLDQCISLLEPLFLPQIKKLLSIDQIYSQQMIFKDSEADIPHFINTEEYEDEIENQRILSISKKHVRITRLLFEEICSCRKITLSEIIDVLKAKDPDEFLNLSRDRQLYGIAFRLFDIETIKLADFYSGNNKVIMGASENFNLERCLLEIEEQVDGIRGINAVKVEKIENEITEVIEYEDNGMKIREEICMSDLLFEVVD</sequence>
<dbReference type="STRING" id="1121476.SAMN02745751_03139"/>
<dbReference type="EMBL" id="FQZL01000031">
    <property type="protein sequence ID" value="SHJ68878.1"/>
    <property type="molecule type" value="Genomic_DNA"/>
</dbReference>
<evidence type="ECO:0000313" key="1">
    <source>
        <dbReference type="EMBL" id="SHJ68878.1"/>
    </source>
</evidence>
<dbReference type="Proteomes" id="UP000184052">
    <property type="component" value="Unassembled WGS sequence"/>
</dbReference>
<dbReference type="RefSeq" id="WP_073050515.1">
    <property type="nucleotide sequence ID" value="NZ_FQZL01000031.1"/>
</dbReference>
<proteinExistence type="predicted"/>